<evidence type="ECO:0000259" key="11">
    <source>
        <dbReference type="Pfam" id="PF00324"/>
    </source>
</evidence>
<dbReference type="PANTHER" id="PTHR43341:SF36">
    <property type="entry name" value="PROLINE-SPECIFIC PERMEASE"/>
    <property type="match status" value="1"/>
</dbReference>
<keyword evidence="6 10" id="KW-1133">Transmembrane helix</keyword>
<evidence type="ECO:0000256" key="7">
    <source>
        <dbReference type="ARBA" id="ARBA00023136"/>
    </source>
</evidence>
<proteinExistence type="predicted"/>
<keyword evidence="2" id="KW-0813">Transport</keyword>
<feature type="repeat" description="ANK" evidence="8">
    <location>
        <begin position="1276"/>
        <end position="1308"/>
    </location>
</feature>
<name>A0A8K0R557_9PLEO</name>
<evidence type="ECO:0000256" key="4">
    <source>
        <dbReference type="ARBA" id="ARBA00022737"/>
    </source>
</evidence>
<dbReference type="InterPro" id="IPR004841">
    <property type="entry name" value="AA-permease/SLC12A_dom"/>
</dbReference>
<feature type="transmembrane region" description="Helical" evidence="10">
    <location>
        <begin position="170"/>
        <end position="192"/>
    </location>
</feature>
<evidence type="ECO:0000256" key="2">
    <source>
        <dbReference type="ARBA" id="ARBA00022448"/>
    </source>
</evidence>
<reference evidence="13" key="1">
    <citation type="journal article" date="2021" name="Nat. Commun.">
        <title>Genetic determinants of endophytism in the Arabidopsis root mycobiome.</title>
        <authorList>
            <person name="Mesny F."/>
            <person name="Miyauchi S."/>
            <person name="Thiergart T."/>
            <person name="Pickel B."/>
            <person name="Atanasova L."/>
            <person name="Karlsson M."/>
            <person name="Huettel B."/>
            <person name="Barry K.W."/>
            <person name="Haridas S."/>
            <person name="Chen C."/>
            <person name="Bauer D."/>
            <person name="Andreopoulos W."/>
            <person name="Pangilinan J."/>
            <person name="LaButti K."/>
            <person name="Riley R."/>
            <person name="Lipzen A."/>
            <person name="Clum A."/>
            <person name="Drula E."/>
            <person name="Henrissat B."/>
            <person name="Kohler A."/>
            <person name="Grigoriev I.V."/>
            <person name="Martin F.M."/>
            <person name="Hacquard S."/>
        </authorList>
    </citation>
    <scope>NUCLEOTIDE SEQUENCE</scope>
    <source>
        <strain evidence="13">MPI-SDFR-AT-0120</strain>
    </source>
</reference>
<feature type="repeat" description="ANK" evidence="8">
    <location>
        <begin position="1242"/>
        <end position="1274"/>
    </location>
</feature>
<evidence type="ECO:0000259" key="12">
    <source>
        <dbReference type="Pfam" id="PF24883"/>
    </source>
</evidence>
<dbReference type="InterPro" id="IPR002110">
    <property type="entry name" value="Ankyrin_rpt"/>
</dbReference>
<dbReference type="Gene3D" id="1.20.1740.10">
    <property type="entry name" value="Amino acid/polyamine transporter I"/>
    <property type="match status" value="1"/>
</dbReference>
<feature type="transmembrane region" description="Helical" evidence="10">
    <location>
        <begin position="391"/>
        <end position="409"/>
    </location>
</feature>
<dbReference type="InterPro" id="IPR056884">
    <property type="entry name" value="NPHP3-like_N"/>
</dbReference>
<keyword evidence="7 10" id="KW-0472">Membrane</keyword>
<dbReference type="PROSITE" id="PS50088">
    <property type="entry name" value="ANK_REPEAT"/>
    <property type="match status" value="4"/>
</dbReference>
<dbReference type="Pfam" id="PF00324">
    <property type="entry name" value="AA_permease"/>
    <property type="match status" value="1"/>
</dbReference>
<evidence type="ECO:0000256" key="9">
    <source>
        <dbReference type="SAM" id="MobiDB-lite"/>
    </source>
</evidence>
<evidence type="ECO:0000313" key="13">
    <source>
        <dbReference type="EMBL" id="KAH7086793.1"/>
    </source>
</evidence>
<feature type="transmembrane region" description="Helical" evidence="10">
    <location>
        <begin position="91"/>
        <end position="109"/>
    </location>
</feature>
<dbReference type="SUPFAM" id="SSF52540">
    <property type="entry name" value="P-loop containing nucleoside triphosphate hydrolases"/>
    <property type="match status" value="1"/>
</dbReference>
<dbReference type="GO" id="GO:0015171">
    <property type="term" value="F:amino acid transmembrane transporter activity"/>
    <property type="evidence" value="ECO:0007669"/>
    <property type="project" value="TreeGrafter"/>
</dbReference>
<keyword evidence="3 10" id="KW-0812">Transmembrane</keyword>
<feature type="domain" description="Nephrocystin 3-like N-terminal" evidence="12">
    <location>
        <begin position="679"/>
        <end position="844"/>
    </location>
</feature>
<evidence type="ECO:0000256" key="6">
    <source>
        <dbReference type="ARBA" id="ARBA00022989"/>
    </source>
</evidence>
<protein>
    <submittedName>
        <fullName evidence="13">Amino acid permease-domain-containing protein</fullName>
    </submittedName>
</protein>
<evidence type="ECO:0000313" key="14">
    <source>
        <dbReference type="Proteomes" id="UP000813461"/>
    </source>
</evidence>
<feature type="transmembrane region" description="Helical" evidence="10">
    <location>
        <begin position="494"/>
        <end position="512"/>
    </location>
</feature>
<dbReference type="InterPro" id="IPR036770">
    <property type="entry name" value="Ankyrin_rpt-contain_sf"/>
</dbReference>
<feature type="repeat" description="ANK" evidence="8">
    <location>
        <begin position="1171"/>
        <end position="1203"/>
    </location>
</feature>
<accession>A0A8K0R557</accession>
<feature type="repeat" description="ANK" evidence="8">
    <location>
        <begin position="1209"/>
        <end position="1241"/>
    </location>
</feature>
<dbReference type="PROSITE" id="PS50297">
    <property type="entry name" value="ANK_REP_REGION"/>
    <property type="match status" value="4"/>
</dbReference>
<keyword evidence="5" id="KW-0029">Amino-acid transport</keyword>
<dbReference type="InterPro" id="IPR027417">
    <property type="entry name" value="P-loop_NTPase"/>
</dbReference>
<comment type="subcellular location">
    <subcellularLocation>
        <location evidence="1">Membrane</location>
        <topology evidence="1">Multi-pass membrane protein</topology>
    </subcellularLocation>
</comment>
<dbReference type="FunFam" id="1.20.1740.10:FF:000006">
    <property type="entry name" value="General amino acid permease"/>
    <property type="match status" value="1"/>
</dbReference>
<evidence type="ECO:0000256" key="1">
    <source>
        <dbReference type="ARBA" id="ARBA00004141"/>
    </source>
</evidence>
<feature type="transmembrane region" description="Helical" evidence="10">
    <location>
        <begin position="421"/>
        <end position="444"/>
    </location>
</feature>
<dbReference type="Pfam" id="PF00023">
    <property type="entry name" value="Ank"/>
    <property type="match status" value="1"/>
</dbReference>
<feature type="transmembrane region" description="Helical" evidence="10">
    <location>
        <begin position="143"/>
        <end position="164"/>
    </location>
</feature>
<dbReference type="EMBL" id="JAGMVJ010000010">
    <property type="protein sequence ID" value="KAH7086793.1"/>
    <property type="molecule type" value="Genomic_DNA"/>
</dbReference>
<evidence type="ECO:0000256" key="3">
    <source>
        <dbReference type="ARBA" id="ARBA00022692"/>
    </source>
</evidence>
<dbReference type="SMART" id="SM00248">
    <property type="entry name" value="ANK"/>
    <property type="match status" value="4"/>
</dbReference>
<feature type="transmembrane region" description="Helical" evidence="10">
    <location>
        <begin position="465"/>
        <end position="488"/>
    </location>
</feature>
<dbReference type="InterPro" id="IPR050524">
    <property type="entry name" value="APC_YAT"/>
</dbReference>
<evidence type="ECO:0000256" key="5">
    <source>
        <dbReference type="ARBA" id="ARBA00022970"/>
    </source>
</evidence>
<feature type="domain" description="Amino acid permease/ SLC12A" evidence="11">
    <location>
        <begin position="60"/>
        <end position="523"/>
    </location>
</feature>
<sequence length="1341" mass="148563">MPNHHILPGGGDPEKGSDTQYGYEGKGGGPYEEPFVHGHATVAGAAGHGGDTHRGLKSRHIQFLALGGAIGTGLFVGSGAILALVGPAPLFMAYLSMMIVVWCVMNDLAEIVTYLPMKGITIPYFVKRFVDPSLAFAAGWNYWYAYAILVAAEATAGAILLDYWETPVHNAVWITIFLIVVLLLNIIAVEFFGEAEFWFASIKFITIMGLIILGFVIMLGGSPNDQGRLGFRYWNDPGAFKPYIVGGSSGRFLAYWTAFIRAGFAFITSPELIALAAGETIAPRRNIPKAAGRFIYRLAIFYGFGSFIIGVIVPSNDDRLLSPSSNASASPFVIGIGRAGIAGLNHVINAAVLTSAWSAGNAFLYSGSRVLYGMSLNGDAPKIFGKTTKKGVPWAAVLATWAVGFLAYLNVSSSGARVFAWFSNISTISGFIAWIVVMITYLRFRKALVFQGMLSELPYRTPLQPYFTYCVLFIIILLTITNGFQVFVPRNWDVADFLAAYITLPIFLVLYFGHKIWYRTPFAIRVQNIDVISGKREMDEECKNDISEQLGVLRDCFAALKSVEKALKTCEQVQGQDVKNIGKKLLWPFKEKETKETLQKLRHLRGLLTDALQVNNAASLLHIEASQDVLLEEMNIVSAHVQAQVTEEKAHKVIMWICPSPTTDAHVTLQHALSRRLPGTGKWFLDSSMLNDFILSKSSTIWITGLPGSGKTMLCSSIIEHLLQNVALPAQVLYFFCDHRDRSRTTHESFVSAIIHQALNISPPFLKHAEKLYDEQAKLGKRSFDRAGFVTLVEAFLSHTPELFIILDALDESSESSQIAETLVGLQRSARRVETKLKILFTSRFDIRIEQRFPDLTRLRVEAELQSRVTGGRLKLRDRDTLLPTIRQQVSACAGTVLQAQLQIDVLSTAKNDKEVKRMMQSLPDGLDYTYQALLCQAASRYPDRMEDIKRLLRCLITTASPLTATQLAEIMAMQPGARFLDFDTVATDPYDVLEPIASLVVISREGQKEGVVKLSHFSLEEYLCSDNIRQGPAKTFFIDLGEADAWLASICLQYLTFDVFNTPLDQDLDSDALRLYTFREYAAMNWYTHIQITEDDPDLLQTCSPYLYQFLDGSEGPPCYKRWQDCIVESNYYRCHPSYSPIGFCIWASLNAIARSLISQLSNLDVYFADGNTCLTVAAFKNNVDIIVFLANRGASIDLPTSEPDYVRAMTPLHIAAQWSSREAFDLLLGLGADPHKPSTSGATPFYRACRGGDVYIVRILKELGCDINARTWRTNWTPLMEAVTTGSEGVVDLLLEWGADLSVVTNKGATALAFAELGGHDSIARKIRAALALRATDET</sequence>
<comment type="caution">
    <text evidence="13">The sequence shown here is derived from an EMBL/GenBank/DDBJ whole genome shotgun (WGS) entry which is preliminary data.</text>
</comment>
<dbReference type="Pfam" id="PF24883">
    <property type="entry name" value="NPHP3_N"/>
    <property type="match status" value="1"/>
</dbReference>
<dbReference type="PANTHER" id="PTHR43341">
    <property type="entry name" value="AMINO ACID PERMEASE"/>
    <property type="match status" value="1"/>
</dbReference>
<evidence type="ECO:0000256" key="8">
    <source>
        <dbReference type="PROSITE-ProRule" id="PRU00023"/>
    </source>
</evidence>
<feature type="transmembrane region" description="Helical" evidence="10">
    <location>
        <begin position="294"/>
        <end position="313"/>
    </location>
</feature>
<keyword evidence="14" id="KW-1185">Reference proteome</keyword>
<feature type="transmembrane region" description="Helical" evidence="10">
    <location>
        <begin position="63"/>
        <end position="85"/>
    </location>
</feature>
<keyword evidence="8" id="KW-0040">ANK repeat</keyword>
<feature type="transmembrane region" description="Helical" evidence="10">
    <location>
        <begin position="204"/>
        <end position="222"/>
    </location>
</feature>
<dbReference type="Proteomes" id="UP000813461">
    <property type="component" value="Unassembled WGS sequence"/>
</dbReference>
<dbReference type="GO" id="GO:0016020">
    <property type="term" value="C:membrane"/>
    <property type="evidence" value="ECO:0007669"/>
    <property type="project" value="UniProtKB-SubCell"/>
</dbReference>
<dbReference type="Gene3D" id="3.40.50.300">
    <property type="entry name" value="P-loop containing nucleotide triphosphate hydrolases"/>
    <property type="match status" value="1"/>
</dbReference>
<feature type="region of interest" description="Disordered" evidence="9">
    <location>
        <begin position="1"/>
        <end position="24"/>
    </location>
</feature>
<dbReference type="SUPFAM" id="SSF48403">
    <property type="entry name" value="Ankyrin repeat"/>
    <property type="match status" value="1"/>
</dbReference>
<organism evidence="13 14">
    <name type="scientific">Paraphoma chrysanthemicola</name>
    <dbReference type="NCBI Taxonomy" id="798071"/>
    <lineage>
        <taxon>Eukaryota</taxon>
        <taxon>Fungi</taxon>
        <taxon>Dikarya</taxon>
        <taxon>Ascomycota</taxon>
        <taxon>Pezizomycotina</taxon>
        <taxon>Dothideomycetes</taxon>
        <taxon>Pleosporomycetidae</taxon>
        <taxon>Pleosporales</taxon>
        <taxon>Pleosporineae</taxon>
        <taxon>Phaeosphaeriaceae</taxon>
        <taxon>Paraphoma</taxon>
    </lineage>
</organism>
<keyword evidence="4" id="KW-0677">Repeat</keyword>
<feature type="transmembrane region" description="Helical" evidence="10">
    <location>
        <begin position="258"/>
        <end position="282"/>
    </location>
</feature>
<evidence type="ECO:0000256" key="10">
    <source>
        <dbReference type="SAM" id="Phobius"/>
    </source>
</evidence>
<gene>
    <name evidence="13" type="ORF">FB567DRAFT_560641</name>
</gene>
<dbReference type="Gene3D" id="1.25.40.20">
    <property type="entry name" value="Ankyrin repeat-containing domain"/>
    <property type="match status" value="1"/>
</dbReference>
<dbReference type="OrthoDB" id="3900342at2759"/>
<dbReference type="Pfam" id="PF12796">
    <property type="entry name" value="Ank_2"/>
    <property type="match status" value="1"/>
</dbReference>